<evidence type="ECO:0000313" key="5">
    <source>
        <dbReference type="Proteomes" id="UP000002028"/>
    </source>
</evidence>
<accession>D2QFT2</accession>
<feature type="region of interest" description="Disordered" evidence="1">
    <location>
        <begin position="367"/>
        <end position="389"/>
    </location>
</feature>
<name>D2QFT2_SPILD</name>
<organism evidence="4 5">
    <name type="scientific">Spirosoma linguale (strain ATCC 33905 / DSM 74 / LMG 10896 / Claus 1)</name>
    <dbReference type="NCBI Taxonomy" id="504472"/>
    <lineage>
        <taxon>Bacteria</taxon>
        <taxon>Pseudomonadati</taxon>
        <taxon>Bacteroidota</taxon>
        <taxon>Cytophagia</taxon>
        <taxon>Cytophagales</taxon>
        <taxon>Cytophagaceae</taxon>
        <taxon>Spirosoma</taxon>
    </lineage>
</organism>
<dbReference type="KEGG" id="sli:Slin_5428"/>
<evidence type="ECO:0000259" key="3">
    <source>
        <dbReference type="Pfam" id="PF13478"/>
    </source>
</evidence>
<dbReference type="Proteomes" id="UP000002028">
    <property type="component" value="Chromosome"/>
</dbReference>
<sequence>MKEISRIVEVFEQIDFSQRKAALATVVWVEGSSYRRPGARMLITDDGRWEGAISGGCLEGDALRKARQVMLDGQPIVVTYDTMDDGANSFGVGLGCNGIIDVLIEPITPNSDQNPVALLKEFTQKRDVRALATVLKSNDFTGLAPGNRFTLTEENAESIPGWLHDDMRMVFETGKPLTRTYPVLSGNAEVFIERIDPGIELVIFGAGYDVIPVAKLARELGWQVTVTDDCIAHLSPKRFPVATCVLYADRQVVIDQLSITNRTAAVLMSHNFNYDRAVLEKLLATDVPYIGMLGPRKRFDKMQDEFRKDGLEFSKASLGRVHAPIGLDLGAETPDEIALSIMAEVKAFFTRGAAGFLKNKPGPIHERLSGNSADHHRHTDGIGLDLDTV</sequence>
<dbReference type="HOGENOM" id="CLU_041115_1_1_10"/>
<feature type="compositionally biased region" description="Basic and acidic residues" evidence="1">
    <location>
        <begin position="367"/>
        <end position="380"/>
    </location>
</feature>
<proteinExistence type="predicted"/>
<feature type="domain" description="XdhC Rossmann" evidence="3">
    <location>
        <begin position="201"/>
        <end position="345"/>
    </location>
</feature>
<protein>
    <submittedName>
        <fullName evidence="4">Xanthine dehydrogenase</fullName>
        <ecNumber evidence="4">1.17.1.4</ecNumber>
    </submittedName>
</protein>
<dbReference type="Pfam" id="PF13478">
    <property type="entry name" value="XdhC_C"/>
    <property type="match status" value="1"/>
</dbReference>
<keyword evidence="4" id="KW-0560">Oxidoreductase</keyword>
<dbReference type="GO" id="GO:0004854">
    <property type="term" value="F:xanthine dehydrogenase activity"/>
    <property type="evidence" value="ECO:0007669"/>
    <property type="project" value="UniProtKB-EC"/>
</dbReference>
<dbReference type="Pfam" id="PF02625">
    <property type="entry name" value="XdhC_CoxI"/>
    <property type="match status" value="1"/>
</dbReference>
<dbReference type="EC" id="1.17.1.4" evidence="4"/>
<reference evidence="4 5" key="1">
    <citation type="journal article" date="2010" name="Stand. Genomic Sci.">
        <title>Complete genome sequence of Spirosoma linguale type strain (1).</title>
        <authorList>
            <person name="Lail K."/>
            <person name="Sikorski J."/>
            <person name="Saunders E."/>
            <person name="Lapidus A."/>
            <person name="Glavina Del Rio T."/>
            <person name="Copeland A."/>
            <person name="Tice H."/>
            <person name="Cheng J.-F."/>
            <person name="Lucas S."/>
            <person name="Nolan M."/>
            <person name="Bruce D."/>
            <person name="Goodwin L."/>
            <person name="Pitluck S."/>
            <person name="Ivanova N."/>
            <person name="Mavromatis K."/>
            <person name="Ovchinnikova G."/>
            <person name="Pati A."/>
            <person name="Chen A."/>
            <person name="Palaniappan K."/>
            <person name="Land M."/>
            <person name="Hauser L."/>
            <person name="Chang Y.-J."/>
            <person name="Jeffries C.D."/>
            <person name="Chain P."/>
            <person name="Brettin T."/>
            <person name="Detter J.C."/>
            <person name="Schuetze A."/>
            <person name="Rohde M."/>
            <person name="Tindall B.J."/>
            <person name="Goeker M."/>
            <person name="Bristow J."/>
            <person name="Eisen J.A."/>
            <person name="Markowitz V."/>
            <person name="Hugenholtz P."/>
            <person name="Kyrpides N.C."/>
            <person name="Klenk H.-P."/>
            <person name="Chen F."/>
        </authorList>
    </citation>
    <scope>NUCLEOTIDE SEQUENCE [LARGE SCALE GENOMIC DNA]</scope>
    <source>
        <strain evidence="5">ATCC 33905 / DSM 74 / LMG 10896 / Claus 1</strain>
    </source>
</reference>
<evidence type="ECO:0000259" key="2">
    <source>
        <dbReference type="Pfam" id="PF02625"/>
    </source>
</evidence>
<gene>
    <name evidence="4" type="ordered locus">Slin_5428</name>
</gene>
<dbReference type="PANTHER" id="PTHR30388:SF4">
    <property type="entry name" value="MOLYBDENUM COFACTOR INSERTION CHAPERONE PAOD"/>
    <property type="match status" value="1"/>
</dbReference>
<dbReference type="InterPro" id="IPR052698">
    <property type="entry name" value="MoCofactor_Util/Proc"/>
</dbReference>
<dbReference type="InterPro" id="IPR003777">
    <property type="entry name" value="XdhC_CoxI"/>
</dbReference>
<dbReference type="eggNOG" id="COG1975">
    <property type="taxonomic scope" value="Bacteria"/>
</dbReference>
<feature type="domain" description="XdhC- CoxI" evidence="2">
    <location>
        <begin position="18"/>
        <end position="81"/>
    </location>
</feature>
<evidence type="ECO:0000313" key="4">
    <source>
        <dbReference type="EMBL" id="ADB41395.1"/>
    </source>
</evidence>
<dbReference type="InterPro" id="IPR027051">
    <property type="entry name" value="XdhC_Rossmann_dom"/>
</dbReference>
<dbReference type="PANTHER" id="PTHR30388">
    <property type="entry name" value="ALDEHYDE OXIDOREDUCTASE MOLYBDENUM COFACTOR ASSEMBLY PROTEIN"/>
    <property type="match status" value="1"/>
</dbReference>
<keyword evidence="5" id="KW-1185">Reference proteome</keyword>
<dbReference type="AlphaFoldDB" id="D2QFT2"/>
<dbReference type="Gene3D" id="3.40.50.720">
    <property type="entry name" value="NAD(P)-binding Rossmann-like Domain"/>
    <property type="match status" value="1"/>
</dbReference>
<dbReference type="EMBL" id="CP001769">
    <property type="protein sequence ID" value="ADB41395.1"/>
    <property type="molecule type" value="Genomic_DNA"/>
</dbReference>
<dbReference type="RefSeq" id="WP_012929891.1">
    <property type="nucleotide sequence ID" value="NC_013730.1"/>
</dbReference>
<dbReference type="STRING" id="504472.Slin_5428"/>
<evidence type="ECO:0000256" key="1">
    <source>
        <dbReference type="SAM" id="MobiDB-lite"/>
    </source>
</evidence>